<feature type="domain" description="Histidine kinase" evidence="10">
    <location>
        <begin position="217"/>
        <end position="434"/>
    </location>
</feature>
<organism evidence="12 13">
    <name type="scientific">Panacagrimonas perspica</name>
    <dbReference type="NCBI Taxonomy" id="381431"/>
    <lineage>
        <taxon>Bacteria</taxon>
        <taxon>Pseudomonadati</taxon>
        <taxon>Pseudomonadota</taxon>
        <taxon>Gammaproteobacteria</taxon>
        <taxon>Nevskiales</taxon>
        <taxon>Nevskiaceae</taxon>
        <taxon>Panacagrimonas</taxon>
    </lineage>
</organism>
<keyword evidence="9" id="KW-1133">Transmembrane helix</keyword>
<keyword evidence="9" id="KW-0812">Transmembrane</keyword>
<dbReference type="GO" id="GO:0000155">
    <property type="term" value="F:phosphorelay sensor kinase activity"/>
    <property type="evidence" value="ECO:0007669"/>
    <property type="project" value="InterPro"/>
</dbReference>
<dbReference type="InterPro" id="IPR004358">
    <property type="entry name" value="Sig_transdc_His_kin-like_C"/>
</dbReference>
<dbReference type="Pfam" id="PF00512">
    <property type="entry name" value="HisKA"/>
    <property type="match status" value="1"/>
</dbReference>
<evidence type="ECO:0000256" key="1">
    <source>
        <dbReference type="ARBA" id="ARBA00000085"/>
    </source>
</evidence>
<feature type="domain" description="PAC" evidence="11">
    <location>
        <begin position="145"/>
        <end position="197"/>
    </location>
</feature>
<dbReference type="SMART" id="SM00387">
    <property type="entry name" value="HATPase_c"/>
    <property type="match status" value="1"/>
</dbReference>
<dbReference type="EMBL" id="SOBT01000010">
    <property type="protein sequence ID" value="TDU26493.1"/>
    <property type="molecule type" value="Genomic_DNA"/>
</dbReference>
<dbReference type="Pfam" id="PF02518">
    <property type="entry name" value="HATPase_c"/>
    <property type="match status" value="1"/>
</dbReference>
<dbReference type="InterPro" id="IPR003594">
    <property type="entry name" value="HATPase_dom"/>
</dbReference>
<keyword evidence="13" id="KW-1185">Reference proteome</keyword>
<dbReference type="InterPro" id="IPR001610">
    <property type="entry name" value="PAC"/>
</dbReference>
<reference evidence="12 13" key="1">
    <citation type="submission" date="2019-03" db="EMBL/GenBank/DDBJ databases">
        <title>Genomic Encyclopedia of Type Strains, Phase IV (KMG-IV): sequencing the most valuable type-strain genomes for metagenomic binning, comparative biology and taxonomic classification.</title>
        <authorList>
            <person name="Goeker M."/>
        </authorList>
    </citation>
    <scope>NUCLEOTIDE SEQUENCE [LARGE SCALE GENOMIC DNA]</scope>
    <source>
        <strain evidence="12 13">DSM 26377</strain>
    </source>
</reference>
<dbReference type="InterPro" id="IPR036097">
    <property type="entry name" value="HisK_dim/P_sf"/>
</dbReference>
<keyword evidence="5" id="KW-0547">Nucleotide-binding</keyword>
<sequence length="439" mass="47843">MDPEPSHQLAAWLAGGQITASVWVLISLVLLMVVAGLLVLSVILWRQLLSTQGRLWKEWSARAEVERALSDKEQRLQTIFESQLECVKLHDANGTILTMNQAGIARLGARCAAQVVGTSVYSFIAPEHHERYQTLSASVFQGNSDSMEFRLCCAAGNQRLFETHVVPMRDSSGTILAALALTRDITDRRNAEERAQRHLSDLARVARITSMGEMASGLAHELNQPLAAIVNYASAALRVMRTSPEKMASAIDSLEAITEEGQRAGQIIRNVRDLVSRTEPTKAPVDVNEIVRMMVLLAKPEAARHGVAIRMQLGAGTGVVHASKIELEQVVFNLLRNAVEAMGYPESIGQPAVIISTRRTPVGSVEVEVEDCGPGIADDDIDQVFDPFFTTKVDGMGMGLSISRSIIEAHDGRLYVRPNADKGVTFGFTLPQSEVRLAA</sequence>
<keyword evidence="6 12" id="KW-0418">Kinase</keyword>
<dbReference type="SMART" id="SM00388">
    <property type="entry name" value="HisKA"/>
    <property type="match status" value="1"/>
</dbReference>
<dbReference type="SUPFAM" id="SSF47384">
    <property type="entry name" value="Homodimeric domain of signal transducing histidine kinase"/>
    <property type="match status" value="1"/>
</dbReference>
<dbReference type="CDD" id="cd00082">
    <property type="entry name" value="HisKA"/>
    <property type="match status" value="1"/>
</dbReference>
<accession>A0A4R7NYT7</accession>
<dbReference type="PROSITE" id="PS50113">
    <property type="entry name" value="PAC"/>
    <property type="match status" value="1"/>
</dbReference>
<evidence type="ECO:0000256" key="5">
    <source>
        <dbReference type="ARBA" id="ARBA00022741"/>
    </source>
</evidence>
<dbReference type="InterPro" id="IPR005467">
    <property type="entry name" value="His_kinase_dom"/>
</dbReference>
<dbReference type="AlphaFoldDB" id="A0A4R7NYT7"/>
<dbReference type="SUPFAM" id="SSF55785">
    <property type="entry name" value="PYP-like sensor domain (PAS domain)"/>
    <property type="match status" value="1"/>
</dbReference>
<keyword evidence="9" id="KW-0472">Membrane</keyword>
<dbReference type="Pfam" id="PF08448">
    <property type="entry name" value="PAS_4"/>
    <property type="match status" value="1"/>
</dbReference>
<evidence type="ECO:0000256" key="2">
    <source>
        <dbReference type="ARBA" id="ARBA00012438"/>
    </source>
</evidence>
<dbReference type="Gene3D" id="1.10.287.130">
    <property type="match status" value="1"/>
</dbReference>
<evidence type="ECO:0000313" key="12">
    <source>
        <dbReference type="EMBL" id="TDU26493.1"/>
    </source>
</evidence>
<keyword evidence="7" id="KW-0067">ATP-binding</keyword>
<dbReference type="PANTHER" id="PTHR43065">
    <property type="entry name" value="SENSOR HISTIDINE KINASE"/>
    <property type="match status" value="1"/>
</dbReference>
<dbReference type="PROSITE" id="PS50109">
    <property type="entry name" value="HIS_KIN"/>
    <property type="match status" value="1"/>
</dbReference>
<dbReference type="NCBIfam" id="TIGR00229">
    <property type="entry name" value="sensory_box"/>
    <property type="match status" value="1"/>
</dbReference>
<dbReference type="InterPro" id="IPR000700">
    <property type="entry name" value="PAS-assoc_C"/>
</dbReference>
<dbReference type="SUPFAM" id="SSF55874">
    <property type="entry name" value="ATPase domain of HSP90 chaperone/DNA topoisomerase II/histidine kinase"/>
    <property type="match status" value="1"/>
</dbReference>
<evidence type="ECO:0000259" key="11">
    <source>
        <dbReference type="PROSITE" id="PS50113"/>
    </source>
</evidence>
<evidence type="ECO:0000259" key="10">
    <source>
        <dbReference type="PROSITE" id="PS50109"/>
    </source>
</evidence>
<dbReference type="SMART" id="SM00086">
    <property type="entry name" value="PAC"/>
    <property type="match status" value="1"/>
</dbReference>
<evidence type="ECO:0000256" key="4">
    <source>
        <dbReference type="ARBA" id="ARBA00022679"/>
    </source>
</evidence>
<feature type="transmembrane region" description="Helical" evidence="9">
    <location>
        <begin position="20"/>
        <end position="45"/>
    </location>
</feature>
<dbReference type="Proteomes" id="UP000295341">
    <property type="component" value="Unassembled WGS sequence"/>
</dbReference>
<evidence type="ECO:0000256" key="6">
    <source>
        <dbReference type="ARBA" id="ARBA00022777"/>
    </source>
</evidence>
<keyword evidence="3" id="KW-0597">Phosphoprotein</keyword>
<dbReference type="InterPro" id="IPR003661">
    <property type="entry name" value="HisK_dim/P_dom"/>
</dbReference>
<dbReference type="InterPro" id="IPR035965">
    <property type="entry name" value="PAS-like_dom_sf"/>
</dbReference>
<dbReference type="EC" id="2.7.13.3" evidence="2"/>
<dbReference type="Gene3D" id="3.30.450.20">
    <property type="entry name" value="PAS domain"/>
    <property type="match status" value="1"/>
</dbReference>
<dbReference type="PANTHER" id="PTHR43065:SF10">
    <property type="entry name" value="PEROXIDE STRESS-ACTIVATED HISTIDINE KINASE MAK3"/>
    <property type="match status" value="1"/>
</dbReference>
<evidence type="ECO:0000256" key="3">
    <source>
        <dbReference type="ARBA" id="ARBA00022553"/>
    </source>
</evidence>
<dbReference type="CDD" id="cd00130">
    <property type="entry name" value="PAS"/>
    <property type="match status" value="1"/>
</dbReference>
<dbReference type="InterPro" id="IPR036890">
    <property type="entry name" value="HATPase_C_sf"/>
</dbReference>
<evidence type="ECO:0000256" key="8">
    <source>
        <dbReference type="ARBA" id="ARBA00023012"/>
    </source>
</evidence>
<dbReference type="Gene3D" id="3.30.565.10">
    <property type="entry name" value="Histidine kinase-like ATPase, C-terminal domain"/>
    <property type="match status" value="1"/>
</dbReference>
<evidence type="ECO:0000313" key="13">
    <source>
        <dbReference type="Proteomes" id="UP000295341"/>
    </source>
</evidence>
<proteinExistence type="predicted"/>
<keyword evidence="8" id="KW-0902">Two-component regulatory system</keyword>
<name>A0A4R7NYT7_9GAMM</name>
<comment type="catalytic activity">
    <reaction evidence="1">
        <text>ATP + protein L-histidine = ADP + protein N-phospho-L-histidine.</text>
        <dbReference type="EC" id="2.7.13.3"/>
    </reaction>
</comment>
<comment type="caution">
    <text evidence="12">The sequence shown here is derived from an EMBL/GenBank/DDBJ whole genome shotgun (WGS) entry which is preliminary data.</text>
</comment>
<dbReference type="SMART" id="SM00091">
    <property type="entry name" value="PAS"/>
    <property type="match status" value="1"/>
</dbReference>
<dbReference type="InterPro" id="IPR013656">
    <property type="entry name" value="PAS_4"/>
</dbReference>
<dbReference type="GO" id="GO:0005524">
    <property type="term" value="F:ATP binding"/>
    <property type="evidence" value="ECO:0007669"/>
    <property type="project" value="UniProtKB-KW"/>
</dbReference>
<dbReference type="InterPro" id="IPR000014">
    <property type="entry name" value="PAS"/>
</dbReference>
<protein>
    <recommendedName>
        <fullName evidence="2">histidine kinase</fullName>
        <ecNumber evidence="2">2.7.13.3</ecNumber>
    </recommendedName>
</protein>
<evidence type="ECO:0000256" key="7">
    <source>
        <dbReference type="ARBA" id="ARBA00022840"/>
    </source>
</evidence>
<dbReference type="PRINTS" id="PR00344">
    <property type="entry name" value="BCTRLSENSOR"/>
</dbReference>
<evidence type="ECO:0000256" key="9">
    <source>
        <dbReference type="SAM" id="Phobius"/>
    </source>
</evidence>
<keyword evidence="4" id="KW-0808">Transferase</keyword>
<gene>
    <name evidence="12" type="ORF">DFR24_3519</name>
</gene>